<comment type="caution">
    <text evidence="1">The sequence shown here is derived from an EMBL/GenBank/DDBJ whole genome shotgun (WGS) entry which is preliminary data.</text>
</comment>
<sequence>METGRDRGRGSRRHRRDFVGERRHRVLCCTLARTPKFLKIRERVKEKTGGKNVVEAAGTDDGRRCWGRITPAPLWVMEVLGGCRLGKVAGN</sequence>
<gene>
    <name evidence="1" type="ORF">PIB30_055150</name>
</gene>
<evidence type="ECO:0000313" key="2">
    <source>
        <dbReference type="Proteomes" id="UP001341840"/>
    </source>
</evidence>
<accession>A0ABU6RJC9</accession>
<dbReference type="Proteomes" id="UP001341840">
    <property type="component" value="Unassembled WGS sequence"/>
</dbReference>
<keyword evidence="2" id="KW-1185">Reference proteome</keyword>
<name>A0ABU6RJC9_9FABA</name>
<protein>
    <submittedName>
        <fullName evidence="1">Uncharacterized protein</fullName>
    </submittedName>
</protein>
<proteinExistence type="predicted"/>
<evidence type="ECO:0000313" key="1">
    <source>
        <dbReference type="EMBL" id="MED6124030.1"/>
    </source>
</evidence>
<reference evidence="1 2" key="1">
    <citation type="journal article" date="2023" name="Plants (Basel)">
        <title>Bridging the Gap: Combining Genomics and Transcriptomics Approaches to Understand Stylosanthes scabra, an Orphan Legume from the Brazilian Caatinga.</title>
        <authorList>
            <person name="Ferreira-Neto J.R.C."/>
            <person name="da Silva M.D."/>
            <person name="Binneck E."/>
            <person name="de Melo N.F."/>
            <person name="da Silva R.H."/>
            <person name="de Melo A.L.T.M."/>
            <person name="Pandolfi V."/>
            <person name="Bustamante F.O."/>
            <person name="Brasileiro-Vidal A.C."/>
            <person name="Benko-Iseppon A.M."/>
        </authorList>
    </citation>
    <scope>NUCLEOTIDE SEQUENCE [LARGE SCALE GENOMIC DNA]</scope>
    <source>
        <tissue evidence="1">Leaves</tissue>
    </source>
</reference>
<organism evidence="1 2">
    <name type="scientific">Stylosanthes scabra</name>
    <dbReference type="NCBI Taxonomy" id="79078"/>
    <lineage>
        <taxon>Eukaryota</taxon>
        <taxon>Viridiplantae</taxon>
        <taxon>Streptophyta</taxon>
        <taxon>Embryophyta</taxon>
        <taxon>Tracheophyta</taxon>
        <taxon>Spermatophyta</taxon>
        <taxon>Magnoliopsida</taxon>
        <taxon>eudicotyledons</taxon>
        <taxon>Gunneridae</taxon>
        <taxon>Pentapetalae</taxon>
        <taxon>rosids</taxon>
        <taxon>fabids</taxon>
        <taxon>Fabales</taxon>
        <taxon>Fabaceae</taxon>
        <taxon>Papilionoideae</taxon>
        <taxon>50 kb inversion clade</taxon>
        <taxon>dalbergioids sensu lato</taxon>
        <taxon>Dalbergieae</taxon>
        <taxon>Pterocarpus clade</taxon>
        <taxon>Stylosanthes</taxon>
    </lineage>
</organism>
<dbReference type="EMBL" id="JASCZI010030635">
    <property type="protein sequence ID" value="MED6124030.1"/>
    <property type="molecule type" value="Genomic_DNA"/>
</dbReference>